<dbReference type="AlphaFoldDB" id="A0A448NXM0"/>
<protein>
    <submittedName>
        <fullName evidence="6">Cytochrome oxidase assembly protein</fullName>
    </submittedName>
</protein>
<evidence type="ECO:0000313" key="7">
    <source>
        <dbReference type="Proteomes" id="UP000277858"/>
    </source>
</evidence>
<feature type="transmembrane region" description="Helical" evidence="5">
    <location>
        <begin position="253"/>
        <end position="273"/>
    </location>
</feature>
<feature type="transmembrane region" description="Helical" evidence="5">
    <location>
        <begin position="138"/>
        <end position="156"/>
    </location>
</feature>
<keyword evidence="3" id="KW-0408">Iron</keyword>
<gene>
    <name evidence="6" type="ORF">NCTC13652_00809</name>
</gene>
<reference evidence="6 7" key="1">
    <citation type="submission" date="2018-12" db="EMBL/GenBank/DDBJ databases">
        <authorList>
            <consortium name="Pathogen Informatics"/>
        </authorList>
    </citation>
    <scope>NUCLEOTIDE SEQUENCE [LARGE SCALE GENOMIC DNA]</scope>
    <source>
        <strain evidence="6 7">NCTC13652</strain>
    </source>
</reference>
<feature type="transmembrane region" description="Helical" evidence="5">
    <location>
        <begin position="80"/>
        <end position="102"/>
    </location>
</feature>
<feature type="transmembrane region" description="Helical" evidence="5">
    <location>
        <begin position="109"/>
        <end position="132"/>
    </location>
</feature>
<evidence type="ECO:0000256" key="5">
    <source>
        <dbReference type="SAM" id="Phobius"/>
    </source>
</evidence>
<dbReference type="PANTHER" id="PTHR35457">
    <property type="entry name" value="HEME A SYNTHASE"/>
    <property type="match status" value="1"/>
</dbReference>
<feature type="transmembrane region" description="Helical" evidence="5">
    <location>
        <begin position="219"/>
        <end position="241"/>
    </location>
</feature>
<keyword evidence="5" id="KW-0472">Membrane</keyword>
<keyword evidence="2" id="KW-0560">Oxidoreductase</keyword>
<feature type="compositionally biased region" description="Polar residues" evidence="4">
    <location>
        <begin position="1"/>
        <end position="17"/>
    </location>
</feature>
<dbReference type="STRING" id="1122997.GCA_000425285_01053"/>
<accession>A0A448NXM0</accession>
<dbReference type="EMBL" id="LR134473">
    <property type="protein sequence ID" value="VEI02629.1"/>
    <property type="molecule type" value="Genomic_DNA"/>
</dbReference>
<proteinExistence type="predicted"/>
<dbReference type="PANTHER" id="PTHR35457:SF1">
    <property type="entry name" value="HEME A SYNTHASE"/>
    <property type="match status" value="1"/>
</dbReference>
<feature type="region of interest" description="Disordered" evidence="4">
    <location>
        <begin position="1"/>
        <end position="20"/>
    </location>
</feature>
<organism evidence="6 7">
    <name type="scientific">Acidipropionibacterium jensenii</name>
    <dbReference type="NCBI Taxonomy" id="1749"/>
    <lineage>
        <taxon>Bacteria</taxon>
        <taxon>Bacillati</taxon>
        <taxon>Actinomycetota</taxon>
        <taxon>Actinomycetes</taxon>
        <taxon>Propionibacteriales</taxon>
        <taxon>Propionibacteriaceae</taxon>
        <taxon>Acidipropionibacterium</taxon>
    </lineage>
</organism>
<keyword evidence="1" id="KW-0479">Metal-binding</keyword>
<keyword evidence="5" id="KW-1133">Transmembrane helix</keyword>
<dbReference type="Proteomes" id="UP000277858">
    <property type="component" value="Chromosome"/>
</dbReference>
<name>A0A448NXM0_9ACTN</name>
<dbReference type="GO" id="GO:0016491">
    <property type="term" value="F:oxidoreductase activity"/>
    <property type="evidence" value="ECO:0007669"/>
    <property type="project" value="UniProtKB-KW"/>
</dbReference>
<dbReference type="GO" id="GO:0046872">
    <property type="term" value="F:metal ion binding"/>
    <property type="evidence" value="ECO:0007669"/>
    <property type="project" value="UniProtKB-KW"/>
</dbReference>
<evidence type="ECO:0000256" key="3">
    <source>
        <dbReference type="ARBA" id="ARBA00023004"/>
    </source>
</evidence>
<sequence>MAHAKTSGNGRPSSIPGSPTEPAPRWMQVLFAATAVLITITLALGSTVCATDASASCPNWPGCYVGKLTPSAHTQPVVEFIHRVISSSIGLFAVASVLAGVAHRRRNRALVVLPVIALLGALTSGVFGMMTIKWGINSVEASLDLLAALIAMGAMWRAWFVTRHPGAGWTWRPRVRWGVAAVVTLMAAHVGAVLVAGSSSLTRCMGWALFVRGVGDAPLAGWVVQQAVMAVGELLTIGLVVMRLRHRVTLWDLLLAALVVMVLVVGVVIAAAGANDGLAVVHAVGTVLILNLVMTGTMRDAV</sequence>
<evidence type="ECO:0000313" key="6">
    <source>
        <dbReference type="EMBL" id="VEI02629.1"/>
    </source>
</evidence>
<evidence type="ECO:0000256" key="4">
    <source>
        <dbReference type="SAM" id="MobiDB-lite"/>
    </source>
</evidence>
<feature type="transmembrane region" description="Helical" evidence="5">
    <location>
        <begin position="279"/>
        <end position="298"/>
    </location>
</feature>
<keyword evidence="5" id="KW-0812">Transmembrane</keyword>
<evidence type="ECO:0000256" key="1">
    <source>
        <dbReference type="ARBA" id="ARBA00022723"/>
    </source>
</evidence>
<keyword evidence="7" id="KW-1185">Reference proteome</keyword>
<evidence type="ECO:0000256" key="2">
    <source>
        <dbReference type="ARBA" id="ARBA00023002"/>
    </source>
</evidence>
<feature type="transmembrane region" description="Helical" evidence="5">
    <location>
        <begin position="177"/>
        <end position="199"/>
    </location>
</feature>
<dbReference type="InterPro" id="IPR050450">
    <property type="entry name" value="COX15/CtaA_HemeA_synthase"/>
</dbReference>